<feature type="non-terminal residue" evidence="2">
    <location>
        <position position="83"/>
    </location>
</feature>
<evidence type="ECO:0000313" key="2">
    <source>
        <dbReference type="EMBL" id="GAG41320.1"/>
    </source>
</evidence>
<keyword evidence="1" id="KW-1133">Transmembrane helix</keyword>
<sequence length="83" mass="9384">MARTGKRAPTRRRATLKTIEEHLKEQGKEIKRGEWLAFVIFGSSIALSGLFLMASKFGDMWAYAIVLLYGLAMAFYGLVRKSK</sequence>
<evidence type="ECO:0000256" key="1">
    <source>
        <dbReference type="SAM" id="Phobius"/>
    </source>
</evidence>
<gene>
    <name evidence="2" type="ORF">S01H1_64283</name>
</gene>
<feature type="transmembrane region" description="Helical" evidence="1">
    <location>
        <begin position="60"/>
        <end position="79"/>
    </location>
</feature>
<reference evidence="2" key="1">
    <citation type="journal article" date="2014" name="Front. Microbiol.">
        <title>High frequency of phylogenetically diverse reductive dehalogenase-homologous genes in deep subseafloor sedimentary metagenomes.</title>
        <authorList>
            <person name="Kawai M."/>
            <person name="Futagami T."/>
            <person name="Toyoda A."/>
            <person name="Takaki Y."/>
            <person name="Nishi S."/>
            <person name="Hori S."/>
            <person name="Arai W."/>
            <person name="Tsubouchi T."/>
            <person name="Morono Y."/>
            <person name="Uchiyama I."/>
            <person name="Ito T."/>
            <person name="Fujiyama A."/>
            <person name="Inagaki F."/>
            <person name="Takami H."/>
        </authorList>
    </citation>
    <scope>NUCLEOTIDE SEQUENCE</scope>
    <source>
        <strain evidence="2">Expedition CK06-06</strain>
    </source>
</reference>
<keyword evidence="1" id="KW-0812">Transmembrane</keyword>
<name>X0XDZ7_9ZZZZ</name>
<feature type="transmembrane region" description="Helical" evidence="1">
    <location>
        <begin position="35"/>
        <end position="54"/>
    </location>
</feature>
<comment type="caution">
    <text evidence="2">The sequence shown here is derived from an EMBL/GenBank/DDBJ whole genome shotgun (WGS) entry which is preliminary data.</text>
</comment>
<keyword evidence="1" id="KW-0472">Membrane</keyword>
<dbReference type="AlphaFoldDB" id="X0XDZ7"/>
<organism evidence="2">
    <name type="scientific">marine sediment metagenome</name>
    <dbReference type="NCBI Taxonomy" id="412755"/>
    <lineage>
        <taxon>unclassified sequences</taxon>
        <taxon>metagenomes</taxon>
        <taxon>ecological metagenomes</taxon>
    </lineage>
</organism>
<accession>X0XDZ7</accession>
<proteinExistence type="predicted"/>
<protein>
    <submittedName>
        <fullName evidence="2">Uncharacterized protein</fullName>
    </submittedName>
</protein>
<dbReference type="EMBL" id="BARS01042362">
    <property type="protein sequence ID" value="GAG41320.1"/>
    <property type="molecule type" value="Genomic_DNA"/>
</dbReference>